<evidence type="ECO:0000256" key="13">
    <source>
        <dbReference type="SAM" id="MobiDB-lite"/>
    </source>
</evidence>
<evidence type="ECO:0000256" key="5">
    <source>
        <dbReference type="ARBA" id="ARBA00022527"/>
    </source>
</evidence>
<dbReference type="GO" id="GO:0004674">
    <property type="term" value="F:protein serine/threonine kinase activity"/>
    <property type="evidence" value="ECO:0007669"/>
    <property type="project" value="UniProtKB-KW"/>
</dbReference>
<feature type="compositionally biased region" description="Basic and acidic residues" evidence="13">
    <location>
        <begin position="797"/>
        <end position="817"/>
    </location>
</feature>
<comment type="catalytic activity">
    <reaction evidence="11">
        <text>L-threonyl-[protein] + ATP = O-phospho-L-threonyl-[protein] + ADP + H(+)</text>
        <dbReference type="Rhea" id="RHEA:46608"/>
        <dbReference type="Rhea" id="RHEA-COMP:11060"/>
        <dbReference type="Rhea" id="RHEA-COMP:11605"/>
        <dbReference type="ChEBI" id="CHEBI:15378"/>
        <dbReference type="ChEBI" id="CHEBI:30013"/>
        <dbReference type="ChEBI" id="CHEBI:30616"/>
        <dbReference type="ChEBI" id="CHEBI:61977"/>
        <dbReference type="ChEBI" id="CHEBI:456216"/>
        <dbReference type="EC" id="2.7.11.1"/>
    </reaction>
</comment>
<dbReference type="PROSITE" id="PS00108">
    <property type="entry name" value="PROTEIN_KINASE_ST"/>
    <property type="match status" value="1"/>
</dbReference>
<dbReference type="InterPro" id="IPR011009">
    <property type="entry name" value="Kinase-like_dom_sf"/>
</dbReference>
<dbReference type="InterPro" id="IPR000719">
    <property type="entry name" value="Prot_kinase_dom"/>
</dbReference>
<dbReference type="GO" id="GO:0007015">
    <property type="term" value="P:actin filament organization"/>
    <property type="evidence" value="ECO:0007669"/>
    <property type="project" value="TreeGrafter"/>
</dbReference>
<feature type="region of interest" description="Disordered" evidence="13">
    <location>
        <begin position="823"/>
        <end position="842"/>
    </location>
</feature>
<feature type="region of interest" description="Disordered" evidence="13">
    <location>
        <begin position="918"/>
        <end position="991"/>
    </location>
</feature>
<feature type="domain" description="Protein kinase" evidence="14">
    <location>
        <begin position="38"/>
        <end position="313"/>
    </location>
</feature>
<dbReference type="InterPro" id="IPR022751">
    <property type="entry name" value="Alpha_mannosyltransferase"/>
</dbReference>
<evidence type="ECO:0000256" key="1">
    <source>
        <dbReference type="ARBA" id="ARBA00004496"/>
    </source>
</evidence>
<evidence type="ECO:0000256" key="10">
    <source>
        <dbReference type="ARBA" id="ARBA00022840"/>
    </source>
</evidence>
<keyword evidence="9" id="KW-0418">Kinase</keyword>
<evidence type="ECO:0000256" key="2">
    <source>
        <dbReference type="ARBA" id="ARBA00009105"/>
    </source>
</evidence>
<dbReference type="CDD" id="cd14037">
    <property type="entry name" value="STKc_NAK_like"/>
    <property type="match status" value="1"/>
</dbReference>
<feature type="compositionally biased region" description="Polar residues" evidence="13">
    <location>
        <begin position="581"/>
        <end position="599"/>
    </location>
</feature>
<feature type="compositionally biased region" description="Basic and acidic residues" evidence="13">
    <location>
        <begin position="695"/>
        <end position="715"/>
    </location>
</feature>
<name>A0A9P6VRF7_9HELO</name>
<comment type="caution">
    <text evidence="15">The sequence shown here is derived from an EMBL/GenBank/DDBJ whole genome shotgun (WGS) entry which is preliminary data.</text>
</comment>
<evidence type="ECO:0000259" key="14">
    <source>
        <dbReference type="PROSITE" id="PS50011"/>
    </source>
</evidence>
<dbReference type="PANTHER" id="PTHR22967:SF57">
    <property type="entry name" value="AUXILIN, ISOFORM A-RELATED"/>
    <property type="match status" value="1"/>
</dbReference>
<evidence type="ECO:0000313" key="16">
    <source>
        <dbReference type="Proteomes" id="UP000785200"/>
    </source>
</evidence>
<keyword evidence="8" id="KW-0547">Nucleotide-binding</keyword>
<feature type="region of interest" description="Disordered" evidence="13">
    <location>
        <begin position="504"/>
        <end position="569"/>
    </location>
</feature>
<sequence>MPATAPRPAVFGSPVPVNDAPAGTFAPGTKIQVGSHKVIIQKYFSEGGFAHVYLVKMPKPIDGTDIAVLKRVAVPDKENLANMRTEVETMKKLKGHRPIVTYYDSHASQLKGGGYEVFLLMEFCNGGGLIDFMNTRLQNRLTEPEILKIFSDVAEGVACMHYLKPPLLHRDLKVENVLITTTTSSRRFKLCDFGSTAPPRPAATTAAECRLIEDDVQKHTTLQYRSPEMIDVYRKQPIDEKSDIWALGVLLYKLCYYTTPFEAQGQLAILNASFKFPGHPYFSDRLKKLIASMLKENPTSRPSIYQVLREACLMQGIEVPIKDIYAARTQSESRRNQQLPSPEKYVSSPPTVGAVFSPPPQQQAVIPDVVPMRRGRPTAGASSHVAKPSPSPLRGVASDPFAALDSKSPPGPADEISNRFPSLDQFSLLHDGGKFDFDKGSPAKPAHPRDISQRVTEKLADDAFAIPAQTKQPVAAPTTKPMSSTVSRAQKIISSNPELQTVASAPPAIVYQPTPTRATNSSYVSQGTMTSPTPPPSSQFPATKQAPSIANRFPTTSDHHRSSSLPRHQVAPLTSTQFLQPEETSAQSTSIHQNVSSGSKLGHARHASSSRPSLEGGRPSSDALEPIVRTKSSNSRPRPTSTYLESNMDYLREKESSGRPSLSLDKRPAYSKETAILDPGSDDETNIESNVDFLRTMEDNDSAKKDRRRSSGAEKKGKRSSLPSMSLSGTKNLLAGKFGDAFKRFEHSASTPPGPRTPSPLHDLERRDLTPIAGSEATDGRSDDGNVLEDVETMAPEQRRELERRRLSMEEKRVASAAAEYRKRLADRGSGPAPRSIGGVSRATSIQHKVKSLLDENAQASPVKKTAEGYGRFTEASGESSPRHFEQQSANPYIKPIGARRPIVPSVVQTRALPVENEINYSKPRAQPPISSPATVSKTGGPRPNAPPKPMHLNSISTGPRSAEMQNSSPKPSLLPNRSLQTKPDMTPQEKEDYLEDFRSTTTTRRSSVPKQYVINNLMAGIRYYARRIRRLYSSPALQIATICVVLFLAIRFVIQHNYDDALSTKLPSAPKPTARVDQKGIDWSKLYYVQYVTSPEYLCNALMRMMLYPSHWDPNEVDQYDESLGLTPIARLLQQAQKSYFVKLRPVEVLHQNNTAQETWADSYTKLLAFNLTEFDRVLTIDSDSVVMQNLDELFLLPKAPVAMPMVYWGEPQGWAFSSQLMLVTPSSAEFTKVETAIKQAKPDEYDMDIINSLYKSQILRISQRPWNLLSGELRRKNHAAYLGSRTQKWDADQIFDEAKFMHFSDWPIPKPWIRAPKDLLNKHMPSCAQSEWFGASNCRDRTIWLKLYYDFALSRKAVCGAGFELQSQELPLDSVYKHGKWIHPDEVG</sequence>
<dbReference type="Gene3D" id="3.90.550.10">
    <property type="entry name" value="Spore Coat Polysaccharide Biosynthesis Protein SpsA, Chain A"/>
    <property type="match status" value="1"/>
</dbReference>
<dbReference type="GO" id="GO:0016757">
    <property type="term" value="F:glycosyltransferase activity"/>
    <property type="evidence" value="ECO:0007669"/>
    <property type="project" value="InterPro"/>
</dbReference>
<dbReference type="GO" id="GO:0000147">
    <property type="term" value="P:actin cortical patch assembly"/>
    <property type="evidence" value="ECO:0007669"/>
    <property type="project" value="TreeGrafter"/>
</dbReference>
<evidence type="ECO:0000256" key="11">
    <source>
        <dbReference type="ARBA" id="ARBA00047899"/>
    </source>
</evidence>
<dbReference type="OrthoDB" id="2018507at2759"/>
<dbReference type="InterPro" id="IPR029044">
    <property type="entry name" value="Nucleotide-diphossugar_trans"/>
</dbReference>
<organism evidence="15 16">
    <name type="scientific">Hyphodiscus hymeniophilus</name>
    <dbReference type="NCBI Taxonomy" id="353542"/>
    <lineage>
        <taxon>Eukaryota</taxon>
        <taxon>Fungi</taxon>
        <taxon>Dikarya</taxon>
        <taxon>Ascomycota</taxon>
        <taxon>Pezizomycotina</taxon>
        <taxon>Leotiomycetes</taxon>
        <taxon>Helotiales</taxon>
        <taxon>Hyphodiscaceae</taxon>
        <taxon>Hyphodiscus</taxon>
    </lineage>
</organism>
<feature type="region of interest" description="Disordered" evidence="13">
    <location>
        <begin position="855"/>
        <end position="887"/>
    </location>
</feature>
<keyword evidence="7" id="KW-0808">Transferase</keyword>
<keyword evidence="4" id="KW-0963">Cytoplasm</keyword>
<feature type="compositionally biased region" description="Polar residues" evidence="13">
    <location>
        <begin position="954"/>
        <end position="984"/>
    </location>
</feature>
<keyword evidence="6" id="KW-0597">Phosphoprotein</keyword>
<dbReference type="SUPFAM" id="SSF56112">
    <property type="entry name" value="Protein kinase-like (PK-like)"/>
    <property type="match status" value="1"/>
</dbReference>
<comment type="subcellular location">
    <subcellularLocation>
        <location evidence="1">Cytoplasm</location>
    </subcellularLocation>
</comment>
<comment type="catalytic activity">
    <reaction evidence="12">
        <text>L-seryl-[protein] + ATP = O-phospho-L-seryl-[protein] + ADP + H(+)</text>
        <dbReference type="Rhea" id="RHEA:17989"/>
        <dbReference type="Rhea" id="RHEA-COMP:9863"/>
        <dbReference type="Rhea" id="RHEA-COMP:11604"/>
        <dbReference type="ChEBI" id="CHEBI:15378"/>
        <dbReference type="ChEBI" id="CHEBI:29999"/>
        <dbReference type="ChEBI" id="CHEBI:30616"/>
        <dbReference type="ChEBI" id="CHEBI:83421"/>
        <dbReference type="ChEBI" id="CHEBI:456216"/>
        <dbReference type="EC" id="2.7.11.1"/>
    </reaction>
</comment>
<evidence type="ECO:0000256" key="6">
    <source>
        <dbReference type="ARBA" id="ARBA00022553"/>
    </source>
</evidence>
<dbReference type="GO" id="GO:0005737">
    <property type="term" value="C:cytoplasm"/>
    <property type="evidence" value="ECO:0007669"/>
    <property type="project" value="UniProtKB-SubCell"/>
</dbReference>
<dbReference type="GO" id="GO:0005524">
    <property type="term" value="F:ATP binding"/>
    <property type="evidence" value="ECO:0007669"/>
    <property type="project" value="UniProtKB-KW"/>
</dbReference>
<dbReference type="PANTHER" id="PTHR22967">
    <property type="entry name" value="SERINE/THREONINE PROTEIN KINASE"/>
    <property type="match status" value="1"/>
</dbReference>
<evidence type="ECO:0000256" key="7">
    <source>
        <dbReference type="ARBA" id="ARBA00022679"/>
    </source>
</evidence>
<dbReference type="Pfam" id="PF00069">
    <property type="entry name" value="Pkinase"/>
    <property type="match status" value="1"/>
</dbReference>
<comment type="similarity">
    <text evidence="2">Belongs to the MNN1/MNT family.</text>
</comment>
<dbReference type="EC" id="2.7.11.1" evidence="3"/>
<dbReference type="Pfam" id="PF11051">
    <property type="entry name" value="Mannosyl_trans3"/>
    <property type="match status" value="1"/>
</dbReference>
<keyword evidence="10" id="KW-0067">ATP-binding</keyword>
<feature type="compositionally biased region" description="Polar residues" evidence="13">
    <location>
        <begin position="539"/>
        <end position="556"/>
    </location>
</feature>
<reference evidence="15" key="1">
    <citation type="submission" date="2019-07" db="EMBL/GenBank/DDBJ databases">
        <title>Hyphodiscus hymeniophilus genome sequencing and assembly.</title>
        <authorList>
            <person name="Kramer G."/>
            <person name="Nodwell J."/>
        </authorList>
    </citation>
    <scope>NUCLEOTIDE SEQUENCE</scope>
    <source>
        <strain evidence="15">ATCC 34498</strain>
    </source>
</reference>
<accession>A0A9P6VRF7</accession>
<evidence type="ECO:0000256" key="3">
    <source>
        <dbReference type="ARBA" id="ARBA00012513"/>
    </source>
</evidence>
<feature type="compositionally biased region" description="Polar residues" evidence="13">
    <location>
        <begin position="513"/>
        <end position="527"/>
    </location>
</feature>
<dbReference type="SMART" id="SM00220">
    <property type="entry name" value="S_TKc"/>
    <property type="match status" value="1"/>
</dbReference>
<dbReference type="SUPFAM" id="SSF53448">
    <property type="entry name" value="Nucleotide-diphospho-sugar transferases"/>
    <property type="match status" value="1"/>
</dbReference>
<dbReference type="Gene3D" id="1.10.510.10">
    <property type="entry name" value="Transferase(Phosphotransferase) domain 1"/>
    <property type="match status" value="1"/>
</dbReference>
<evidence type="ECO:0000313" key="15">
    <source>
        <dbReference type="EMBL" id="KAG0652234.1"/>
    </source>
</evidence>
<evidence type="ECO:0000256" key="9">
    <source>
        <dbReference type="ARBA" id="ARBA00022777"/>
    </source>
</evidence>
<protein>
    <recommendedName>
        <fullName evidence="3">non-specific serine/threonine protein kinase</fullName>
        <ecNumber evidence="3">2.7.11.1</ecNumber>
    </recommendedName>
</protein>
<feature type="region of interest" description="Disordered" evidence="13">
    <location>
        <begin position="581"/>
        <end position="731"/>
    </location>
</feature>
<keyword evidence="16" id="KW-1185">Reference proteome</keyword>
<dbReference type="EMBL" id="VNKQ01000003">
    <property type="protein sequence ID" value="KAG0652234.1"/>
    <property type="molecule type" value="Genomic_DNA"/>
</dbReference>
<dbReference type="InterPro" id="IPR008271">
    <property type="entry name" value="Ser/Thr_kinase_AS"/>
</dbReference>
<proteinExistence type="inferred from homology"/>
<dbReference type="PROSITE" id="PS50011">
    <property type="entry name" value="PROTEIN_KINASE_DOM"/>
    <property type="match status" value="1"/>
</dbReference>
<keyword evidence="5" id="KW-0723">Serine/threonine-protein kinase</keyword>
<dbReference type="Proteomes" id="UP000785200">
    <property type="component" value="Unassembled WGS sequence"/>
</dbReference>
<gene>
    <name evidence="15" type="ORF">D0Z07_1347</name>
</gene>
<evidence type="ECO:0000256" key="8">
    <source>
        <dbReference type="ARBA" id="ARBA00022741"/>
    </source>
</evidence>
<feature type="region of interest" description="Disordered" evidence="13">
    <location>
        <begin position="745"/>
        <end position="817"/>
    </location>
</feature>
<feature type="compositionally biased region" description="Polar residues" evidence="13">
    <location>
        <begin position="721"/>
        <end position="731"/>
    </location>
</feature>
<evidence type="ECO:0000256" key="12">
    <source>
        <dbReference type="ARBA" id="ARBA00048679"/>
    </source>
</evidence>
<evidence type="ECO:0000256" key="4">
    <source>
        <dbReference type="ARBA" id="ARBA00022490"/>
    </source>
</evidence>
<dbReference type="FunFam" id="1.10.510.10:FF:000441">
    <property type="entry name" value="Serine/threonine protein kinase"/>
    <property type="match status" value="1"/>
</dbReference>
<feature type="region of interest" description="Disordered" evidence="13">
    <location>
        <begin position="329"/>
        <end position="417"/>
    </location>
</feature>
<feature type="compositionally biased region" description="Polar residues" evidence="13">
    <location>
        <begin position="630"/>
        <end position="645"/>
    </location>
</feature>